<accession>A0ACD1GNG0</accession>
<gene>
    <name evidence="1" type="ORF">BO95DRAFT_159341</name>
</gene>
<name>A0ACD1GNG0_9EURO</name>
<dbReference type="Proteomes" id="UP000249057">
    <property type="component" value="Unassembled WGS sequence"/>
</dbReference>
<keyword evidence="2" id="KW-1185">Reference proteome</keyword>
<protein>
    <submittedName>
        <fullName evidence="1">Alpha/beta-hydrolase</fullName>
    </submittedName>
</protein>
<sequence length="166" mass="17979">MRSLIPLSLLVPAAAALSLKVNTTIGQVYGMINGSTPGVAQFLGVPFAEPPLGDLRFAPPQPKAHANRTIDATKISPNCPQYPLTTVTDPSVYTIDSPWLQPYGPWSEDCLTLNIWAPLHPRTPGPLPVLIWLFGGGFYEGGLLTNGFNPSPWIQRTQEHIVIAVK</sequence>
<evidence type="ECO:0000313" key="2">
    <source>
        <dbReference type="Proteomes" id="UP000249057"/>
    </source>
</evidence>
<organism evidence="1 2">
    <name type="scientific">Aspergillus brunneoviolaceus CBS 621.78</name>
    <dbReference type="NCBI Taxonomy" id="1450534"/>
    <lineage>
        <taxon>Eukaryota</taxon>
        <taxon>Fungi</taxon>
        <taxon>Dikarya</taxon>
        <taxon>Ascomycota</taxon>
        <taxon>Pezizomycotina</taxon>
        <taxon>Eurotiomycetes</taxon>
        <taxon>Eurotiomycetidae</taxon>
        <taxon>Eurotiales</taxon>
        <taxon>Aspergillaceae</taxon>
        <taxon>Aspergillus</taxon>
        <taxon>Aspergillus subgen. Circumdati</taxon>
    </lineage>
</organism>
<reference evidence="1" key="1">
    <citation type="submission" date="2018-02" db="EMBL/GenBank/DDBJ databases">
        <title>The genomes of Aspergillus section Nigri reveals drivers in fungal speciation.</title>
        <authorList>
            <consortium name="DOE Joint Genome Institute"/>
            <person name="Vesth T.C."/>
            <person name="Nybo J."/>
            <person name="Theobald S."/>
            <person name="Brandl J."/>
            <person name="Frisvad J.C."/>
            <person name="Nielsen K.F."/>
            <person name="Lyhne E.K."/>
            <person name="Kogle M.E."/>
            <person name="Kuo A."/>
            <person name="Riley R."/>
            <person name="Clum A."/>
            <person name="Nolan M."/>
            <person name="Lipzen A."/>
            <person name="Salamov A."/>
            <person name="Henrissat B."/>
            <person name="Wiebenga A."/>
            <person name="De vries R.P."/>
            <person name="Grigoriev I.V."/>
            <person name="Mortensen U.H."/>
            <person name="Andersen M.R."/>
            <person name="Baker S.E."/>
        </authorList>
    </citation>
    <scope>NUCLEOTIDE SEQUENCE</scope>
    <source>
        <strain evidence="1">CBS 621.78</strain>
    </source>
</reference>
<proteinExistence type="predicted"/>
<evidence type="ECO:0000313" key="1">
    <source>
        <dbReference type="EMBL" id="RAH50659.1"/>
    </source>
</evidence>
<dbReference type="EMBL" id="KZ825313">
    <property type="protein sequence ID" value="RAH50659.1"/>
    <property type="molecule type" value="Genomic_DNA"/>
</dbReference>